<dbReference type="Gene3D" id="3.20.20.140">
    <property type="entry name" value="Metal-dependent hydrolases"/>
    <property type="match status" value="1"/>
</dbReference>
<dbReference type="GO" id="GO:0016787">
    <property type="term" value="F:hydrolase activity"/>
    <property type="evidence" value="ECO:0007669"/>
    <property type="project" value="UniProtKB-KW"/>
</dbReference>
<dbReference type="SUPFAM" id="SSF51556">
    <property type="entry name" value="Metallo-dependent hydrolases"/>
    <property type="match status" value="1"/>
</dbReference>
<dbReference type="Pfam" id="PF07969">
    <property type="entry name" value="Amidohydro_3"/>
    <property type="match status" value="1"/>
</dbReference>
<accession>A0ABS4I272</accession>
<dbReference type="CDD" id="cd01293">
    <property type="entry name" value="Bact_CD"/>
    <property type="match status" value="1"/>
</dbReference>
<evidence type="ECO:0000259" key="1">
    <source>
        <dbReference type="Pfam" id="PF07969"/>
    </source>
</evidence>
<reference evidence="2 3" key="1">
    <citation type="submission" date="2021-03" db="EMBL/GenBank/DDBJ databases">
        <title>Genomic Encyclopedia of Type Strains, Phase IV (KMG-IV): sequencing the most valuable type-strain genomes for metagenomic binning, comparative biology and taxonomic classification.</title>
        <authorList>
            <person name="Goeker M."/>
        </authorList>
    </citation>
    <scope>NUCLEOTIDE SEQUENCE [LARGE SCALE GENOMIC DNA]</scope>
    <source>
        <strain evidence="2 3">DSM 24950</strain>
    </source>
</reference>
<proteinExistence type="predicted"/>
<organism evidence="2 3">
    <name type="scientific">Paenibacillus aceris</name>
    <dbReference type="NCBI Taxonomy" id="869555"/>
    <lineage>
        <taxon>Bacteria</taxon>
        <taxon>Bacillati</taxon>
        <taxon>Bacillota</taxon>
        <taxon>Bacilli</taxon>
        <taxon>Bacillales</taxon>
        <taxon>Paenibacillaceae</taxon>
        <taxon>Paenibacillus</taxon>
    </lineage>
</organism>
<sequence>MISAYWLTHVRLDSGFEQDEDDIIHTRSQVCHLLIENGKIANMMPADLPLVTDLPRKDAKGLLALPSFVEKHIHLDKTYMGYGWKSCKPVKNLIERLDFEAKENLVMLDTVKQRAEGMLEFISSAGVTHIRAHVNIDPYVGLKHLDEVRKALETYSDKMTYEIVAFPQHGLLRSQSVDLMKQAMKEGATIVGGLDPAGVDGNMEQSLAQMMEIAVQANADIDIHLHDPSQLGLTTMKRLAAMTKEAGYHNRVAISHAFALGDVPIEEAVETIDSFAELGVSIISTVLINRQIPPLPFLHEKGVKVELGCDGFYDSWYPFRNGDILDKLNRFVERYSWIDERSLTEALAFVTGGKTTLDPNGKRIWPAVGDDANLVLVEATCSAETVARRSTRVAVMFKGNMIRGSI</sequence>
<dbReference type="SUPFAM" id="SSF51338">
    <property type="entry name" value="Composite domain of metallo-dependent hydrolases"/>
    <property type="match status" value="1"/>
</dbReference>
<dbReference type="InterPro" id="IPR011059">
    <property type="entry name" value="Metal-dep_hydrolase_composite"/>
</dbReference>
<dbReference type="InterPro" id="IPR052349">
    <property type="entry name" value="Metallo-hydrolase_Enzymes"/>
</dbReference>
<dbReference type="EMBL" id="JAGGKV010000011">
    <property type="protein sequence ID" value="MBP1965013.1"/>
    <property type="molecule type" value="Genomic_DNA"/>
</dbReference>
<dbReference type="PANTHER" id="PTHR32027:SF9">
    <property type="entry name" value="BLL3847 PROTEIN"/>
    <property type="match status" value="1"/>
</dbReference>
<dbReference type="Proteomes" id="UP001519344">
    <property type="component" value="Unassembled WGS sequence"/>
</dbReference>
<dbReference type="RefSeq" id="WP_167057418.1">
    <property type="nucleotide sequence ID" value="NZ_JAAOZR010000015.1"/>
</dbReference>
<evidence type="ECO:0000313" key="2">
    <source>
        <dbReference type="EMBL" id="MBP1965013.1"/>
    </source>
</evidence>
<dbReference type="InterPro" id="IPR013108">
    <property type="entry name" value="Amidohydro_3"/>
</dbReference>
<feature type="domain" description="Amidohydrolase 3" evidence="1">
    <location>
        <begin position="58"/>
        <end position="387"/>
    </location>
</feature>
<gene>
    <name evidence="2" type="ORF">J2Z65_004246</name>
</gene>
<protein>
    <submittedName>
        <fullName evidence="2">Cytosine/adenosine deaminase-related metal-dependent hydrolase</fullName>
    </submittedName>
</protein>
<dbReference type="Gene3D" id="2.30.40.10">
    <property type="entry name" value="Urease, subunit C, domain 1"/>
    <property type="match status" value="1"/>
</dbReference>
<keyword evidence="3" id="KW-1185">Reference proteome</keyword>
<name>A0ABS4I272_9BACL</name>
<dbReference type="NCBIfam" id="NF005312">
    <property type="entry name" value="PRK06846.1"/>
    <property type="match status" value="1"/>
</dbReference>
<evidence type="ECO:0000313" key="3">
    <source>
        <dbReference type="Proteomes" id="UP001519344"/>
    </source>
</evidence>
<keyword evidence="2" id="KW-0378">Hydrolase</keyword>
<dbReference type="InterPro" id="IPR032466">
    <property type="entry name" value="Metal_Hydrolase"/>
</dbReference>
<comment type="caution">
    <text evidence="2">The sequence shown here is derived from an EMBL/GenBank/DDBJ whole genome shotgun (WGS) entry which is preliminary data.</text>
</comment>
<dbReference type="PANTHER" id="PTHR32027">
    <property type="entry name" value="CYTOSINE DEAMINASE"/>
    <property type="match status" value="1"/>
</dbReference>